<evidence type="ECO:0000256" key="3">
    <source>
        <dbReference type="ARBA" id="ARBA00023125"/>
    </source>
</evidence>
<dbReference type="InterPro" id="IPR036388">
    <property type="entry name" value="WH-like_DNA-bd_sf"/>
</dbReference>
<evidence type="ECO:0000259" key="9">
    <source>
        <dbReference type="PROSITE" id="PS50039"/>
    </source>
</evidence>
<dbReference type="GO" id="GO:0009653">
    <property type="term" value="P:anatomical structure morphogenesis"/>
    <property type="evidence" value="ECO:0007669"/>
    <property type="project" value="TreeGrafter"/>
</dbReference>
<keyword evidence="2" id="KW-0805">Transcription regulation</keyword>
<evidence type="ECO:0000313" key="10">
    <source>
        <dbReference type="EMBL" id="KAL0279112.1"/>
    </source>
</evidence>
<dbReference type="EMBL" id="JARGDH010000001">
    <property type="protein sequence ID" value="KAL0279112.1"/>
    <property type="molecule type" value="Genomic_DNA"/>
</dbReference>
<evidence type="ECO:0000256" key="8">
    <source>
        <dbReference type="SAM" id="MobiDB-lite"/>
    </source>
</evidence>
<gene>
    <name evidence="10" type="ORF">PYX00_000732</name>
</gene>
<dbReference type="FunFam" id="1.10.10.10:FF:000082">
    <property type="entry name" value="forkhead box protein B2"/>
    <property type="match status" value="1"/>
</dbReference>
<dbReference type="PRINTS" id="PR00053">
    <property type="entry name" value="FORKHEAD"/>
</dbReference>
<feature type="compositionally biased region" description="Low complexity" evidence="8">
    <location>
        <begin position="137"/>
        <end position="147"/>
    </location>
</feature>
<dbReference type="InterPro" id="IPR036390">
    <property type="entry name" value="WH_DNA-bd_sf"/>
</dbReference>
<keyword evidence="4" id="KW-0804">Transcription</keyword>
<dbReference type="GO" id="GO:0000981">
    <property type="term" value="F:DNA-binding transcription factor activity, RNA polymerase II-specific"/>
    <property type="evidence" value="ECO:0007669"/>
    <property type="project" value="TreeGrafter"/>
</dbReference>
<dbReference type="InterPro" id="IPR030456">
    <property type="entry name" value="TF_fork_head_CS_2"/>
</dbReference>
<feature type="compositionally biased region" description="Basic and acidic residues" evidence="8">
    <location>
        <begin position="335"/>
        <end position="344"/>
    </location>
</feature>
<protein>
    <recommendedName>
        <fullName evidence="9">Fork-head domain-containing protein</fullName>
    </recommendedName>
</protein>
<feature type="compositionally biased region" description="Low complexity" evidence="8">
    <location>
        <begin position="322"/>
        <end position="334"/>
    </location>
</feature>
<sequence length="344" mass="38079">MPRPSRESYGDQKPPYSYISLTAMAIWSSPEKMLPLSDIYRFITERFPYYRRNTQRWQNSLRHNLSFNDCFIKIPRRPDRPGKGAYWALHPNALDMFENGSFLRRRKRFKLPKLEKEAIESVINGLPVPQTSRNNLPSSSPKAPKSFSIDSIIHGSEKSSPPRDVNPPVVPQPLLARGTGSFCPTGRLNYPSDLTPNASCFHHPPVCLPPDPAANPLFSLPGSPGYLMHPAAAAIYAAALATAGLFIPPFNNNHQTTKNLLEESVMNQTKSLHGNIIKPHPLLPAGTFGGLSPQFESPLPESLPGYPRNVDVDEDPPATPMVDVVDSSSSNSSDAYHKDDTNCE</sequence>
<organism evidence="10">
    <name type="scientific">Menopon gallinae</name>
    <name type="common">poultry shaft louse</name>
    <dbReference type="NCBI Taxonomy" id="328185"/>
    <lineage>
        <taxon>Eukaryota</taxon>
        <taxon>Metazoa</taxon>
        <taxon>Ecdysozoa</taxon>
        <taxon>Arthropoda</taxon>
        <taxon>Hexapoda</taxon>
        <taxon>Insecta</taxon>
        <taxon>Pterygota</taxon>
        <taxon>Neoptera</taxon>
        <taxon>Paraneoptera</taxon>
        <taxon>Psocodea</taxon>
        <taxon>Troctomorpha</taxon>
        <taxon>Phthiraptera</taxon>
        <taxon>Amblycera</taxon>
        <taxon>Menoponidae</taxon>
        <taxon>Menopon</taxon>
    </lineage>
</organism>
<evidence type="ECO:0000256" key="4">
    <source>
        <dbReference type="ARBA" id="ARBA00023163"/>
    </source>
</evidence>
<dbReference type="PROSITE" id="PS00657">
    <property type="entry name" value="FORK_HEAD_1"/>
    <property type="match status" value="1"/>
</dbReference>
<comment type="subcellular location">
    <subcellularLocation>
        <location evidence="1 7">Nucleus</location>
    </subcellularLocation>
</comment>
<proteinExistence type="predicted"/>
<dbReference type="GO" id="GO:0000978">
    <property type="term" value="F:RNA polymerase II cis-regulatory region sequence-specific DNA binding"/>
    <property type="evidence" value="ECO:0007669"/>
    <property type="project" value="TreeGrafter"/>
</dbReference>
<keyword evidence="5 7" id="KW-0539">Nucleus</keyword>
<dbReference type="SMART" id="SM00339">
    <property type="entry name" value="FH"/>
    <property type="match status" value="1"/>
</dbReference>
<evidence type="ECO:0000256" key="5">
    <source>
        <dbReference type="ARBA" id="ARBA00023242"/>
    </source>
</evidence>
<feature type="domain" description="Fork-head" evidence="9">
    <location>
        <begin position="13"/>
        <end position="107"/>
    </location>
</feature>
<comment type="function">
    <text evidence="6">Involved in development during embryogenesis.</text>
</comment>
<dbReference type="GO" id="GO:0030154">
    <property type="term" value="P:cell differentiation"/>
    <property type="evidence" value="ECO:0007669"/>
    <property type="project" value="TreeGrafter"/>
</dbReference>
<dbReference type="SUPFAM" id="SSF46785">
    <property type="entry name" value="Winged helix' DNA-binding domain"/>
    <property type="match status" value="1"/>
</dbReference>
<evidence type="ECO:0000256" key="7">
    <source>
        <dbReference type="PROSITE-ProRule" id="PRU00089"/>
    </source>
</evidence>
<feature type="region of interest" description="Disordered" evidence="8">
    <location>
        <begin position="127"/>
        <end position="147"/>
    </location>
</feature>
<dbReference type="InterPro" id="IPR001766">
    <property type="entry name" value="Fork_head_dom"/>
</dbReference>
<dbReference type="InterPro" id="IPR050211">
    <property type="entry name" value="FOX_domain-containing"/>
</dbReference>
<dbReference type="PROSITE" id="PS50039">
    <property type="entry name" value="FORK_HEAD_3"/>
    <property type="match status" value="1"/>
</dbReference>
<dbReference type="PANTHER" id="PTHR11829:SF377">
    <property type="entry name" value="FORK HEAD DOMAIN-CONTAINING PROTEIN FD4-RELATED"/>
    <property type="match status" value="1"/>
</dbReference>
<dbReference type="PROSITE" id="PS00658">
    <property type="entry name" value="FORK_HEAD_2"/>
    <property type="match status" value="1"/>
</dbReference>
<reference evidence="10" key="1">
    <citation type="journal article" date="2024" name="Gigascience">
        <title>Chromosome-level genome of the poultry shaft louse Menopon gallinae provides insight into the host-switching and adaptive evolution of parasitic lice.</title>
        <authorList>
            <person name="Xu Y."/>
            <person name="Ma L."/>
            <person name="Liu S."/>
            <person name="Liang Y."/>
            <person name="Liu Q."/>
            <person name="He Z."/>
            <person name="Tian L."/>
            <person name="Duan Y."/>
            <person name="Cai W."/>
            <person name="Li H."/>
            <person name="Song F."/>
        </authorList>
    </citation>
    <scope>NUCLEOTIDE SEQUENCE</scope>
    <source>
        <strain evidence="10">Cailab_2023a</strain>
    </source>
</reference>
<evidence type="ECO:0000256" key="6">
    <source>
        <dbReference type="ARBA" id="ARBA00060234"/>
    </source>
</evidence>
<evidence type="ECO:0000256" key="2">
    <source>
        <dbReference type="ARBA" id="ARBA00023015"/>
    </source>
</evidence>
<name>A0AAW2IBI4_9NEOP</name>
<feature type="DNA-binding region" description="Fork-head" evidence="7">
    <location>
        <begin position="13"/>
        <end position="107"/>
    </location>
</feature>
<dbReference type="InterPro" id="IPR018122">
    <property type="entry name" value="TF_fork_head_CS_1"/>
</dbReference>
<dbReference type="AlphaFoldDB" id="A0AAW2IBI4"/>
<dbReference type="PANTHER" id="PTHR11829">
    <property type="entry name" value="FORKHEAD BOX PROTEIN"/>
    <property type="match status" value="1"/>
</dbReference>
<comment type="caution">
    <text evidence="10">The sequence shown here is derived from an EMBL/GenBank/DDBJ whole genome shotgun (WGS) entry which is preliminary data.</text>
</comment>
<keyword evidence="3 7" id="KW-0238">DNA-binding</keyword>
<dbReference type="Gene3D" id="1.10.10.10">
    <property type="entry name" value="Winged helix-like DNA-binding domain superfamily/Winged helix DNA-binding domain"/>
    <property type="match status" value="1"/>
</dbReference>
<feature type="region of interest" description="Disordered" evidence="8">
    <location>
        <begin position="288"/>
        <end position="344"/>
    </location>
</feature>
<accession>A0AAW2IBI4</accession>
<dbReference type="Pfam" id="PF00250">
    <property type="entry name" value="Forkhead"/>
    <property type="match status" value="1"/>
</dbReference>
<dbReference type="GO" id="GO:0005634">
    <property type="term" value="C:nucleus"/>
    <property type="evidence" value="ECO:0007669"/>
    <property type="project" value="UniProtKB-SubCell"/>
</dbReference>
<evidence type="ECO:0000256" key="1">
    <source>
        <dbReference type="ARBA" id="ARBA00004123"/>
    </source>
</evidence>